<evidence type="ECO:0000259" key="1">
    <source>
        <dbReference type="PROSITE" id="PS50181"/>
    </source>
</evidence>
<dbReference type="InterPro" id="IPR036047">
    <property type="entry name" value="F-box-like_dom_sf"/>
</dbReference>
<organism evidence="2 3">
    <name type="scientific">Artemisia annua</name>
    <name type="common">Sweet wormwood</name>
    <dbReference type="NCBI Taxonomy" id="35608"/>
    <lineage>
        <taxon>Eukaryota</taxon>
        <taxon>Viridiplantae</taxon>
        <taxon>Streptophyta</taxon>
        <taxon>Embryophyta</taxon>
        <taxon>Tracheophyta</taxon>
        <taxon>Spermatophyta</taxon>
        <taxon>Magnoliopsida</taxon>
        <taxon>eudicotyledons</taxon>
        <taxon>Gunneridae</taxon>
        <taxon>Pentapetalae</taxon>
        <taxon>asterids</taxon>
        <taxon>campanulids</taxon>
        <taxon>Asterales</taxon>
        <taxon>Asteraceae</taxon>
        <taxon>Asteroideae</taxon>
        <taxon>Anthemideae</taxon>
        <taxon>Artemisiinae</taxon>
        <taxon>Artemisia</taxon>
    </lineage>
</organism>
<evidence type="ECO:0000313" key="3">
    <source>
        <dbReference type="Proteomes" id="UP000245207"/>
    </source>
</evidence>
<dbReference type="STRING" id="35608.A0A2U1NAC3"/>
<dbReference type="Proteomes" id="UP000245207">
    <property type="component" value="Unassembled WGS sequence"/>
</dbReference>
<gene>
    <name evidence="2" type="ORF">CTI12_AA288880</name>
</gene>
<dbReference type="PROSITE" id="PS50181">
    <property type="entry name" value="FBOX"/>
    <property type="match status" value="1"/>
</dbReference>
<comment type="caution">
    <text evidence="2">The sequence shown here is derived from an EMBL/GenBank/DDBJ whole genome shotgun (WGS) entry which is preliminary data.</text>
</comment>
<reference evidence="2 3" key="1">
    <citation type="journal article" date="2018" name="Mol. Plant">
        <title>The genome of Artemisia annua provides insight into the evolution of Asteraceae family and artemisinin biosynthesis.</title>
        <authorList>
            <person name="Shen Q."/>
            <person name="Zhang L."/>
            <person name="Liao Z."/>
            <person name="Wang S."/>
            <person name="Yan T."/>
            <person name="Shi P."/>
            <person name="Liu M."/>
            <person name="Fu X."/>
            <person name="Pan Q."/>
            <person name="Wang Y."/>
            <person name="Lv Z."/>
            <person name="Lu X."/>
            <person name="Zhang F."/>
            <person name="Jiang W."/>
            <person name="Ma Y."/>
            <person name="Chen M."/>
            <person name="Hao X."/>
            <person name="Li L."/>
            <person name="Tang Y."/>
            <person name="Lv G."/>
            <person name="Zhou Y."/>
            <person name="Sun X."/>
            <person name="Brodelius P.E."/>
            <person name="Rose J.K.C."/>
            <person name="Tang K."/>
        </authorList>
    </citation>
    <scope>NUCLEOTIDE SEQUENCE [LARGE SCALE GENOMIC DNA]</scope>
    <source>
        <strain evidence="3">cv. Huhao1</strain>
        <tissue evidence="2">Leaf</tissue>
    </source>
</reference>
<evidence type="ECO:0000313" key="2">
    <source>
        <dbReference type="EMBL" id="PWA70426.1"/>
    </source>
</evidence>
<feature type="domain" description="F-box" evidence="1">
    <location>
        <begin position="1"/>
        <end position="50"/>
    </location>
</feature>
<protein>
    <submittedName>
        <fullName evidence="2">F-box domain, cyclin-like protein</fullName>
    </submittedName>
</protein>
<name>A0A2U1NAC3_ARTAN</name>
<accession>A0A2U1NAC3</accession>
<dbReference type="InterPro" id="IPR001810">
    <property type="entry name" value="F-box_dom"/>
</dbReference>
<dbReference type="OrthoDB" id="1534647at2759"/>
<proteinExistence type="predicted"/>
<dbReference type="Pfam" id="PF00646">
    <property type="entry name" value="F-box"/>
    <property type="match status" value="1"/>
</dbReference>
<sequence length="131" mass="15413">MDEMSDLPDPIVHQIMSCLNVSEMITRISTLSKRFFSIWSSYPVIVFDEMTFARTLQGRLREDTIKDRFLDHIYNLVLRRRIDRVLSEFRVKANLGKIYTDNRFDSVIAIVLVNGVRCLRKGKRLAKDPYI</sequence>
<dbReference type="AlphaFoldDB" id="A0A2U1NAC3"/>
<keyword evidence="3" id="KW-1185">Reference proteome</keyword>
<dbReference type="EMBL" id="PKPP01003244">
    <property type="protein sequence ID" value="PWA70426.1"/>
    <property type="molecule type" value="Genomic_DNA"/>
</dbReference>
<dbReference type="SUPFAM" id="SSF81383">
    <property type="entry name" value="F-box domain"/>
    <property type="match status" value="1"/>
</dbReference>